<feature type="compositionally biased region" description="Basic and acidic residues" evidence="2">
    <location>
        <begin position="95"/>
        <end position="108"/>
    </location>
</feature>
<reference evidence="3 4" key="1">
    <citation type="submission" date="2014-07" db="EMBL/GenBank/DDBJ databases">
        <title>Draft genome sequence of Thalassospira profundimaris S25-3-2.</title>
        <authorList>
            <person name="Lai Q."/>
            <person name="Shao Z."/>
        </authorList>
    </citation>
    <scope>NUCLEOTIDE SEQUENCE [LARGE SCALE GENOMIC DNA]</scope>
    <source>
        <strain evidence="3 4">S25-3-2</strain>
    </source>
</reference>
<evidence type="ECO:0000256" key="1">
    <source>
        <dbReference type="ARBA" id="ARBA00005701"/>
    </source>
</evidence>
<accession>A0A367XKP6</accession>
<dbReference type="InterPro" id="IPR012875">
    <property type="entry name" value="SDHF4"/>
</dbReference>
<feature type="compositionally biased region" description="Low complexity" evidence="2">
    <location>
        <begin position="48"/>
        <end position="61"/>
    </location>
</feature>
<dbReference type="Proteomes" id="UP000252517">
    <property type="component" value="Unassembled WGS sequence"/>
</dbReference>
<protein>
    <recommendedName>
        <fullName evidence="5">Dihydrodipicolinate reductase</fullName>
    </recommendedName>
</protein>
<dbReference type="Pfam" id="PF07896">
    <property type="entry name" value="DUF1674"/>
    <property type="match status" value="1"/>
</dbReference>
<dbReference type="PANTHER" id="PTHR28524">
    <property type="entry name" value="SUCCINATE DEHYDROGENASE ASSEMBLY FACTOR 4, MITOCHONDRIAL"/>
    <property type="match status" value="1"/>
</dbReference>
<sequence length="108" mass="11388">MAGKFRETVVQRSSQSVAKSDDKPTSSGEKPSVVGASQAPDITDINTEAQAAADTEAASAPELSQDAINAIAEAKAFREAAQREIGGPKGPEPTRFGDWEHKGRCIDF</sequence>
<evidence type="ECO:0008006" key="5">
    <source>
        <dbReference type="Google" id="ProtNLM"/>
    </source>
</evidence>
<name>A0A367XKP6_9PROT</name>
<evidence type="ECO:0000313" key="3">
    <source>
        <dbReference type="EMBL" id="RCK54128.1"/>
    </source>
</evidence>
<gene>
    <name evidence="3" type="ORF">TH25_02010</name>
</gene>
<proteinExistence type="inferred from homology"/>
<comment type="caution">
    <text evidence="3">The sequence shown here is derived from an EMBL/GenBank/DDBJ whole genome shotgun (WGS) entry which is preliminary data.</text>
</comment>
<dbReference type="EMBL" id="JPWH01000001">
    <property type="protein sequence ID" value="RCK54128.1"/>
    <property type="molecule type" value="Genomic_DNA"/>
</dbReference>
<feature type="region of interest" description="Disordered" evidence="2">
    <location>
        <begin position="79"/>
        <end position="108"/>
    </location>
</feature>
<evidence type="ECO:0000313" key="4">
    <source>
        <dbReference type="Proteomes" id="UP000252517"/>
    </source>
</evidence>
<comment type="similarity">
    <text evidence="1">Belongs to the SDHAF4 family.</text>
</comment>
<evidence type="ECO:0000256" key="2">
    <source>
        <dbReference type="SAM" id="MobiDB-lite"/>
    </source>
</evidence>
<dbReference type="PANTHER" id="PTHR28524:SF3">
    <property type="entry name" value="SUCCINATE DEHYDROGENASE ASSEMBLY FACTOR 4, MITOCHONDRIAL"/>
    <property type="match status" value="1"/>
</dbReference>
<dbReference type="AlphaFoldDB" id="A0A367XKP6"/>
<organism evidence="3 4">
    <name type="scientific">Thalassospira profundimaris</name>
    <dbReference type="NCBI Taxonomy" id="502049"/>
    <lineage>
        <taxon>Bacteria</taxon>
        <taxon>Pseudomonadati</taxon>
        <taxon>Pseudomonadota</taxon>
        <taxon>Alphaproteobacteria</taxon>
        <taxon>Rhodospirillales</taxon>
        <taxon>Thalassospiraceae</taxon>
        <taxon>Thalassospira</taxon>
    </lineage>
</organism>
<feature type="region of interest" description="Disordered" evidence="2">
    <location>
        <begin position="1"/>
        <end position="61"/>
    </location>
</feature>